<evidence type="ECO:0000313" key="2">
    <source>
        <dbReference type="Proteomes" id="UP000612956"/>
    </source>
</evidence>
<reference evidence="1" key="1">
    <citation type="journal article" date="2014" name="Int. J. Syst. Evol. Microbiol.">
        <title>Complete genome sequence of Corynebacterium casei LMG S-19264T (=DSM 44701T), isolated from a smear-ripened cheese.</title>
        <authorList>
            <consortium name="US DOE Joint Genome Institute (JGI-PGF)"/>
            <person name="Walter F."/>
            <person name="Albersmeier A."/>
            <person name="Kalinowski J."/>
            <person name="Ruckert C."/>
        </authorList>
    </citation>
    <scope>NUCLEOTIDE SEQUENCE</scope>
    <source>
        <strain evidence="1">CGMCC 4.7278</strain>
    </source>
</reference>
<accession>A0A917V8P1</accession>
<organism evidence="1 2">
    <name type="scientific">Nocardia camponoti</name>
    <dbReference type="NCBI Taxonomy" id="1616106"/>
    <lineage>
        <taxon>Bacteria</taxon>
        <taxon>Bacillati</taxon>
        <taxon>Actinomycetota</taxon>
        <taxon>Actinomycetes</taxon>
        <taxon>Mycobacteriales</taxon>
        <taxon>Nocardiaceae</taxon>
        <taxon>Nocardia</taxon>
    </lineage>
</organism>
<evidence type="ECO:0000313" key="1">
    <source>
        <dbReference type="EMBL" id="GGK50782.1"/>
    </source>
</evidence>
<dbReference type="EMBL" id="BMMW01000002">
    <property type="protein sequence ID" value="GGK50782.1"/>
    <property type="molecule type" value="Genomic_DNA"/>
</dbReference>
<gene>
    <name evidence="1" type="ORF">GCM10011591_22940</name>
</gene>
<dbReference type="AlphaFoldDB" id="A0A917V8P1"/>
<dbReference type="Proteomes" id="UP000612956">
    <property type="component" value="Unassembled WGS sequence"/>
</dbReference>
<keyword evidence="2" id="KW-1185">Reference proteome</keyword>
<sequence length="157" mass="17345">MGNEHPLQDLITEAGEGRLTVSFGDSSSNRVRVDAEEFVAIERECEAFKTLIAELQRVAIDISEREVWGLGEAINELVSARTLVSRFREKGKGSTNSVHAILDEHYKIVDDLQILHRAIAQKYMQTDAEFSAQYSELMAAAPQPGMPGAGSTPEQRV</sequence>
<reference evidence="1" key="2">
    <citation type="submission" date="2020-09" db="EMBL/GenBank/DDBJ databases">
        <authorList>
            <person name="Sun Q."/>
            <person name="Zhou Y."/>
        </authorList>
    </citation>
    <scope>NUCLEOTIDE SEQUENCE</scope>
    <source>
        <strain evidence="1">CGMCC 4.7278</strain>
    </source>
</reference>
<comment type="caution">
    <text evidence="1">The sequence shown here is derived from an EMBL/GenBank/DDBJ whole genome shotgun (WGS) entry which is preliminary data.</text>
</comment>
<protein>
    <submittedName>
        <fullName evidence="1">Uncharacterized protein</fullName>
    </submittedName>
</protein>
<proteinExistence type="predicted"/>
<name>A0A917V8P1_9NOCA</name>